<gene>
    <name evidence="3" type="ORF">NDI38_18885</name>
</gene>
<proteinExistence type="predicted"/>
<evidence type="ECO:0000313" key="3">
    <source>
        <dbReference type="EMBL" id="MEP1060502.1"/>
    </source>
</evidence>
<dbReference type="Pfam" id="PF04434">
    <property type="entry name" value="SWIM"/>
    <property type="match status" value="1"/>
</dbReference>
<evidence type="ECO:0000313" key="4">
    <source>
        <dbReference type="Proteomes" id="UP001476950"/>
    </source>
</evidence>
<accession>A0ABV0KMN1</accession>
<sequence length="444" mass="49918">MPAQWTADQVLALAPDAASAKSGRGLATRQKWISLGQQQSVIWGECQGSGKNPYQAQIDLSEPAFRCSCPSRKFPCKHGLGLFLLLAEQPGEIVETDPPAWVTEWLASRSQRAEKQAEKQAKRQEQVADPIAQAKRVAERQRKVSAGIQELRLWLDDRVRQGLATLPQESYQMWDTIAARMVDAQAPGLARQLRELAGIIHTGADWSDRVLERLGRLYLLIEGFERIETLPTVVQTDLRTQLGWSLNQEEVLTGQAHIDLWLVVGQRAEEEERLRARRTWLYGIATHTFALLLDFAHGHQPFEQNLLPGTYLEAALVFYPSAYPLRALIKTRQEAVVLPKPPPGIQSIASAIDTYSQALANCPWLERFPLLLQNVIPRREEKGWLLQDQQGVVLPLSRRMDATQGWQLLALSGGYPLSVLGEWDGTFLTILSVWVEDSYYGFGN</sequence>
<dbReference type="EMBL" id="JAMPLM010000018">
    <property type="protein sequence ID" value="MEP1060502.1"/>
    <property type="molecule type" value="Genomic_DNA"/>
</dbReference>
<reference evidence="3 4" key="1">
    <citation type="submission" date="2022-04" db="EMBL/GenBank/DDBJ databases">
        <title>Positive selection, recombination, and allopatry shape intraspecific diversity of widespread and dominant cyanobacteria.</title>
        <authorList>
            <person name="Wei J."/>
            <person name="Shu W."/>
            <person name="Hu C."/>
        </authorList>
    </citation>
    <scope>NUCLEOTIDE SEQUENCE [LARGE SCALE GENOMIC DNA]</scope>
    <source>
        <strain evidence="3 4">AS-A4</strain>
    </source>
</reference>
<keyword evidence="1" id="KW-0862">Zinc</keyword>
<dbReference type="PROSITE" id="PS50966">
    <property type="entry name" value="ZF_SWIM"/>
    <property type="match status" value="1"/>
</dbReference>
<comment type="caution">
    <text evidence="3">The sequence shown here is derived from an EMBL/GenBank/DDBJ whole genome shotgun (WGS) entry which is preliminary data.</text>
</comment>
<evidence type="ECO:0000256" key="1">
    <source>
        <dbReference type="PROSITE-ProRule" id="PRU00325"/>
    </source>
</evidence>
<keyword evidence="1" id="KW-0863">Zinc-finger</keyword>
<dbReference type="RefSeq" id="WP_190452537.1">
    <property type="nucleotide sequence ID" value="NZ_JAMPLM010000018.1"/>
</dbReference>
<organism evidence="3 4">
    <name type="scientific">Stenomitos frigidus AS-A4</name>
    <dbReference type="NCBI Taxonomy" id="2933935"/>
    <lineage>
        <taxon>Bacteria</taxon>
        <taxon>Bacillati</taxon>
        <taxon>Cyanobacteriota</taxon>
        <taxon>Cyanophyceae</taxon>
        <taxon>Leptolyngbyales</taxon>
        <taxon>Leptolyngbyaceae</taxon>
        <taxon>Stenomitos</taxon>
    </lineage>
</organism>
<protein>
    <submittedName>
        <fullName evidence="3">SWIM zinc finger family protein</fullName>
    </submittedName>
</protein>
<keyword evidence="1" id="KW-0479">Metal-binding</keyword>
<feature type="domain" description="SWIM-type" evidence="2">
    <location>
        <begin position="54"/>
        <end position="87"/>
    </location>
</feature>
<keyword evidence="4" id="KW-1185">Reference proteome</keyword>
<evidence type="ECO:0000259" key="2">
    <source>
        <dbReference type="PROSITE" id="PS50966"/>
    </source>
</evidence>
<dbReference type="Proteomes" id="UP001476950">
    <property type="component" value="Unassembled WGS sequence"/>
</dbReference>
<name>A0ABV0KMN1_9CYAN</name>
<dbReference type="InterPro" id="IPR007527">
    <property type="entry name" value="Znf_SWIM"/>
</dbReference>